<dbReference type="AlphaFoldDB" id="A0A1R3K0C3"/>
<protein>
    <recommendedName>
        <fullName evidence="2">D-isomer specific 2-hydroxyacid dehydrogenase catalytic domain-containing protein</fullName>
    </recommendedName>
</protein>
<evidence type="ECO:0000313" key="3">
    <source>
        <dbReference type="EMBL" id="OMP00555.1"/>
    </source>
</evidence>
<dbReference type="STRING" id="93759.A0A1R3K0C3"/>
<evidence type="ECO:0000259" key="2">
    <source>
        <dbReference type="Pfam" id="PF00389"/>
    </source>
</evidence>
<dbReference type="Pfam" id="PF00389">
    <property type="entry name" value="2-Hacid_dh"/>
    <property type="match status" value="1"/>
</dbReference>
<dbReference type="GO" id="GO:0016618">
    <property type="term" value="F:hydroxypyruvate reductase [NAD(P)H] activity"/>
    <property type="evidence" value="ECO:0007669"/>
    <property type="project" value="TreeGrafter"/>
</dbReference>
<dbReference type="SUPFAM" id="SSF52283">
    <property type="entry name" value="Formate/glycerate dehydrogenase catalytic domain-like"/>
    <property type="match status" value="1"/>
</dbReference>
<dbReference type="GO" id="GO:0051287">
    <property type="term" value="F:NAD binding"/>
    <property type="evidence" value="ECO:0007669"/>
    <property type="project" value="InterPro"/>
</dbReference>
<dbReference type="InterPro" id="IPR006139">
    <property type="entry name" value="D-isomer_2_OHA_DH_cat_dom"/>
</dbReference>
<dbReference type="Proteomes" id="UP000187203">
    <property type="component" value="Unassembled WGS sequence"/>
</dbReference>
<evidence type="ECO:0000256" key="1">
    <source>
        <dbReference type="ARBA" id="ARBA00023002"/>
    </source>
</evidence>
<feature type="non-terminal residue" evidence="3">
    <location>
        <position position="162"/>
    </location>
</feature>
<accession>A0A1R3K0C3</accession>
<sequence length="162" mass="17557">MAAQTLTQNQSQPSVPSPTDDLPYVLILKAIPPAFHFFDSPKFRFLKAYESPLPLPQFLQTQAQSVQAILSTGGAPVTADIIRLLPHLRLVVTTSQGLNHIDLSECRLRGIAVAGAGTIYSADCADAVVALLIDVFRKISAANRFVKQGLWSSKPEYPLASK</sequence>
<organism evidence="3 4">
    <name type="scientific">Corchorus olitorius</name>
    <dbReference type="NCBI Taxonomy" id="93759"/>
    <lineage>
        <taxon>Eukaryota</taxon>
        <taxon>Viridiplantae</taxon>
        <taxon>Streptophyta</taxon>
        <taxon>Embryophyta</taxon>
        <taxon>Tracheophyta</taxon>
        <taxon>Spermatophyta</taxon>
        <taxon>Magnoliopsida</taxon>
        <taxon>eudicotyledons</taxon>
        <taxon>Gunneridae</taxon>
        <taxon>Pentapetalae</taxon>
        <taxon>rosids</taxon>
        <taxon>malvids</taxon>
        <taxon>Malvales</taxon>
        <taxon>Malvaceae</taxon>
        <taxon>Grewioideae</taxon>
        <taxon>Apeibeae</taxon>
        <taxon>Corchorus</taxon>
    </lineage>
</organism>
<name>A0A1R3K0C3_9ROSI</name>
<feature type="domain" description="D-isomer specific 2-hydroxyacid dehydrogenase catalytic" evidence="2">
    <location>
        <begin position="58"/>
        <end position="128"/>
    </location>
</feature>
<comment type="caution">
    <text evidence="3">The sequence shown here is derived from an EMBL/GenBank/DDBJ whole genome shotgun (WGS) entry which is preliminary data.</text>
</comment>
<reference evidence="4" key="1">
    <citation type="submission" date="2013-09" db="EMBL/GenBank/DDBJ databases">
        <title>Corchorus olitorius genome sequencing.</title>
        <authorList>
            <person name="Alam M."/>
            <person name="Haque M.S."/>
            <person name="Islam M.S."/>
            <person name="Emdad E.M."/>
            <person name="Islam M.M."/>
            <person name="Ahmed B."/>
            <person name="Halim A."/>
            <person name="Hossen Q.M.M."/>
            <person name="Hossain M.Z."/>
            <person name="Ahmed R."/>
            <person name="Khan M.M."/>
            <person name="Islam R."/>
            <person name="Rashid M.M."/>
            <person name="Khan S.A."/>
            <person name="Rahman M.S."/>
            <person name="Alam M."/>
            <person name="Yahiya A.S."/>
            <person name="Khan M.S."/>
            <person name="Azam M.S."/>
            <person name="Haque T."/>
            <person name="Lashkar M.Z.H."/>
            <person name="Akhand A.I."/>
            <person name="Morshed G."/>
            <person name="Roy S."/>
            <person name="Uddin K.S."/>
            <person name="Rabeya T."/>
            <person name="Hossain A.S."/>
            <person name="Chowdhury A."/>
            <person name="Snigdha A.R."/>
            <person name="Mortoza M.S."/>
            <person name="Matin S.A."/>
            <person name="Hoque S.M.E."/>
            <person name="Islam M.K."/>
            <person name="Roy D.K."/>
            <person name="Haider R."/>
            <person name="Moosa M.M."/>
            <person name="Elias S.M."/>
            <person name="Hasan A.M."/>
            <person name="Jahan S."/>
            <person name="Shafiuddin M."/>
            <person name="Mahmood N."/>
            <person name="Shommy N.S."/>
        </authorList>
    </citation>
    <scope>NUCLEOTIDE SEQUENCE [LARGE SCALE GENOMIC DNA]</scope>
    <source>
        <strain evidence="4">cv. O-4</strain>
    </source>
</reference>
<dbReference type="InterPro" id="IPR050223">
    <property type="entry name" value="D-isomer_2-hydroxyacid_DH"/>
</dbReference>
<keyword evidence="1" id="KW-0560">Oxidoreductase</keyword>
<dbReference type="GO" id="GO:0030267">
    <property type="term" value="F:glyoxylate reductase (NADPH) activity"/>
    <property type="evidence" value="ECO:0007669"/>
    <property type="project" value="TreeGrafter"/>
</dbReference>
<dbReference type="PANTHER" id="PTHR10996">
    <property type="entry name" value="2-HYDROXYACID DEHYDROGENASE-RELATED"/>
    <property type="match status" value="1"/>
</dbReference>
<dbReference type="GO" id="GO:0005829">
    <property type="term" value="C:cytosol"/>
    <property type="evidence" value="ECO:0007669"/>
    <property type="project" value="TreeGrafter"/>
</dbReference>
<gene>
    <name evidence="3" type="ORF">COLO4_12597</name>
</gene>
<keyword evidence="4" id="KW-1185">Reference proteome</keyword>
<dbReference type="EMBL" id="AWUE01014933">
    <property type="protein sequence ID" value="OMP00555.1"/>
    <property type="molecule type" value="Genomic_DNA"/>
</dbReference>
<dbReference type="Gene3D" id="3.40.50.720">
    <property type="entry name" value="NAD(P)-binding Rossmann-like Domain"/>
    <property type="match status" value="2"/>
</dbReference>
<dbReference type="PANTHER" id="PTHR10996:SF179">
    <property type="entry name" value="D-ISOMER SPECIFIC 2-HYDROXYACID DEHYDROGENASE FAMILY PROTEIN-RELATED"/>
    <property type="match status" value="1"/>
</dbReference>
<evidence type="ECO:0000313" key="4">
    <source>
        <dbReference type="Proteomes" id="UP000187203"/>
    </source>
</evidence>
<dbReference type="OrthoDB" id="298012at2759"/>
<proteinExistence type="predicted"/>